<comment type="similarity">
    <text evidence="1">Belongs to the peptidase C69 family. Secernin subfamily.</text>
</comment>
<dbReference type="PANTHER" id="PTHR12994">
    <property type="entry name" value="SECERNIN"/>
    <property type="match status" value="1"/>
</dbReference>
<dbReference type="InterPro" id="IPR005322">
    <property type="entry name" value="Peptidase_C69"/>
</dbReference>
<name>A0ABY7DA61_MYAAR</name>
<sequence length="433" mass="47484">MASSPKSCDTFVALPSATGNGCMIFGKNSDRPGNEVQEVVYLAAASHKPGDKLQCTYIDIPQVEKTYAVVLSKPSWMWGAEMGANEQRGGSARESLDVITACLESHGQGGPCAEGGDWFYHNSFIIADGNEAWGVRNISNQLTIGKKFDLSSAGLIEAATEAGIYKPSDGEFNFARVFDDDSLSTLHSRYCNGKRLLKKYSENGQFNVSNMMSILRDTDSGINQESGTCASQVSMLPSNQGATAASTPACHWFTATPDPAISMFKPFIFTPNVSIGELTLSPQYGLADPARIKPRFSSKVERRHQLYKAHEKLIQMKAADERKVNGIIQNVRELENNCIADMEEILRTYGESSGPKDRPIQFLRVLNKVILRDRLEVRGTRHDGHIHVPLVMTLEVGDNQLLLQTALQTSVLPSLIPRACGDTREEIVYASVS</sequence>
<dbReference type="PANTHER" id="PTHR12994:SF17">
    <property type="entry name" value="LD30995P"/>
    <property type="match status" value="1"/>
</dbReference>
<evidence type="ECO:0000313" key="2">
    <source>
        <dbReference type="EMBL" id="WAQ93615.1"/>
    </source>
</evidence>
<accession>A0ABY7DA61</accession>
<protein>
    <submittedName>
        <fullName evidence="2">SCRN2-like protein</fullName>
    </submittedName>
</protein>
<dbReference type="EMBL" id="CP111012">
    <property type="protein sequence ID" value="WAQ93615.1"/>
    <property type="molecule type" value="Genomic_DNA"/>
</dbReference>
<keyword evidence="3" id="KW-1185">Reference proteome</keyword>
<gene>
    <name evidence="2" type="ORF">MAR_006086</name>
</gene>
<organism evidence="2 3">
    <name type="scientific">Mya arenaria</name>
    <name type="common">Soft-shell clam</name>
    <dbReference type="NCBI Taxonomy" id="6604"/>
    <lineage>
        <taxon>Eukaryota</taxon>
        <taxon>Metazoa</taxon>
        <taxon>Spiralia</taxon>
        <taxon>Lophotrochozoa</taxon>
        <taxon>Mollusca</taxon>
        <taxon>Bivalvia</taxon>
        <taxon>Autobranchia</taxon>
        <taxon>Heteroconchia</taxon>
        <taxon>Euheterodonta</taxon>
        <taxon>Imparidentia</taxon>
        <taxon>Neoheterodontei</taxon>
        <taxon>Myida</taxon>
        <taxon>Myoidea</taxon>
        <taxon>Myidae</taxon>
        <taxon>Mya</taxon>
    </lineage>
</organism>
<evidence type="ECO:0000256" key="1">
    <source>
        <dbReference type="ARBA" id="ARBA00005705"/>
    </source>
</evidence>
<proteinExistence type="inferred from homology"/>
<evidence type="ECO:0000313" key="3">
    <source>
        <dbReference type="Proteomes" id="UP001164746"/>
    </source>
</evidence>
<dbReference type="Proteomes" id="UP001164746">
    <property type="component" value="Chromosome 1"/>
</dbReference>
<reference evidence="2" key="1">
    <citation type="submission" date="2022-11" db="EMBL/GenBank/DDBJ databases">
        <title>Centuries of genome instability and evolution in soft-shell clam transmissible cancer (bioRxiv).</title>
        <authorList>
            <person name="Hart S.F.M."/>
            <person name="Yonemitsu M.A."/>
            <person name="Giersch R.M."/>
            <person name="Beal B.F."/>
            <person name="Arriagada G."/>
            <person name="Davis B.W."/>
            <person name="Ostrander E.A."/>
            <person name="Goff S.P."/>
            <person name="Metzger M.J."/>
        </authorList>
    </citation>
    <scope>NUCLEOTIDE SEQUENCE</scope>
    <source>
        <strain evidence="2">MELC-2E11</strain>
        <tissue evidence="2">Siphon/mantle</tissue>
    </source>
</reference>
<dbReference type="Gene3D" id="3.60.60.10">
    <property type="entry name" value="Penicillin V Acylase, Chain A"/>
    <property type="match status" value="1"/>
</dbReference>